<dbReference type="InterPro" id="IPR016071">
    <property type="entry name" value="Staphylococal_nuclease_OB-fold"/>
</dbReference>
<dbReference type="AlphaFoldDB" id="A0AB39KYH2"/>
<dbReference type="SUPFAM" id="SSF50199">
    <property type="entry name" value="Staphylococcal nuclease"/>
    <property type="match status" value="1"/>
</dbReference>
<gene>
    <name evidence="3" type="ORF">ABOZ73_08440</name>
</gene>
<feature type="domain" description="TNase-like" evidence="2">
    <location>
        <begin position="123"/>
        <end position="221"/>
    </location>
</feature>
<sequence>MRNRRGHGSDAQRFFRTRRRRRALRNLLTQRTAGFVAVALIPIGLALNAPAIQRLILTGQSAGTAASISVPAQSVAPDQSGPPKTDTKRVGITTPSGDPVGASSRDEVAPDPPVRSPGLSRQDLISGADIRVVDGDTIRLPDGERVRILNIDTPEMPPRARCEREGALALQARDRTQELVLAGDLSLLASGRNRDRYGRLLRRIEINGRDLGEQLISEGLAQRWSGSKARWC</sequence>
<feature type="region of interest" description="Disordered" evidence="1">
    <location>
        <begin position="72"/>
        <end position="121"/>
    </location>
</feature>
<protein>
    <submittedName>
        <fullName evidence="3">Thermonuclease family protein</fullName>
    </submittedName>
</protein>
<dbReference type="Pfam" id="PF00565">
    <property type="entry name" value="SNase"/>
    <property type="match status" value="1"/>
</dbReference>
<dbReference type="RefSeq" id="WP_369062301.1">
    <property type="nucleotide sequence ID" value="NZ_CP158375.1"/>
</dbReference>
<evidence type="ECO:0000256" key="1">
    <source>
        <dbReference type="SAM" id="MobiDB-lite"/>
    </source>
</evidence>
<dbReference type="Gene3D" id="2.40.50.90">
    <property type="match status" value="1"/>
</dbReference>
<reference evidence="3" key="1">
    <citation type="submission" date="2024-06" db="EMBL/GenBank/DDBJ databases">
        <title>Caulobacter inopinatus, sp. nov.</title>
        <authorList>
            <person name="Donachie S.P."/>
        </authorList>
    </citation>
    <scope>NUCLEOTIDE SEQUENCE</scope>
    <source>
        <strain evidence="3">73W</strain>
    </source>
</reference>
<dbReference type="SMART" id="SM00318">
    <property type="entry name" value="SNc"/>
    <property type="match status" value="1"/>
</dbReference>
<evidence type="ECO:0000259" key="2">
    <source>
        <dbReference type="PROSITE" id="PS50830"/>
    </source>
</evidence>
<dbReference type="EMBL" id="CP158375">
    <property type="protein sequence ID" value="XDO98426.1"/>
    <property type="molecule type" value="Genomic_DNA"/>
</dbReference>
<proteinExistence type="predicted"/>
<name>A0AB39KYH2_9CAUL</name>
<evidence type="ECO:0000313" key="3">
    <source>
        <dbReference type="EMBL" id="XDO98426.1"/>
    </source>
</evidence>
<organism evidence="3">
    <name type="scientific">Caulobacter sp. 73W</name>
    <dbReference type="NCBI Taxonomy" id="3161137"/>
    <lineage>
        <taxon>Bacteria</taxon>
        <taxon>Pseudomonadati</taxon>
        <taxon>Pseudomonadota</taxon>
        <taxon>Alphaproteobacteria</taxon>
        <taxon>Caulobacterales</taxon>
        <taxon>Caulobacteraceae</taxon>
        <taxon>Caulobacter</taxon>
    </lineage>
</organism>
<dbReference type="InterPro" id="IPR035437">
    <property type="entry name" value="SNase_OB-fold_sf"/>
</dbReference>
<accession>A0AB39KYH2</accession>
<dbReference type="PROSITE" id="PS50830">
    <property type="entry name" value="TNASE_3"/>
    <property type="match status" value="1"/>
</dbReference>